<dbReference type="OrthoDB" id="2568950at2759"/>
<evidence type="ECO:0000313" key="2">
    <source>
        <dbReference type="EMBL" id="ORX40326.1"/>
    </source>
</evidence>
<dbReference type="Proteomes" id="UP000193218">
    <property type="component" value="Unassembled WGS sequence"/>
</dbReference>
<proteinExistence type="predicted"/>
<keyword evidence="1" id="KW-0732">Signal</keyword>
<dbReference type="EMBL" id="NBSH01000002">
    <property type="protein sequence ID" value="ORX40326.1"/>
    <property type="molecule type" value="Genomic_DNA"/>
</dbReference>
<accession>A0A1Y1US98</accession>
<reference evidence="2 3" key="1">
    <citation type="submission" date="2017-03" db="EMBL/GenBank/DDBJ databases">
        <title>Widespread Adenine N6-methylation of Active Genes in Fungi.</title>
        <authorList>
            <consortium name="DOE Joint Genome Institute"/>
            <person name="Mondo S.J."/>
            <person name="Dannebaum R.O."/>
            <person name="Kuo R.C."/>
            <person name="Louie K.B."/>
            <person name="Bewick A.J."/>
            <person name="Labutti K."/>
            <person name="Haridas S."/>
            <person name="Kuo A."/>
            <person name="Salamov A."/>
            <person name="Ahrendt S.R."/>
            <person name="Lau R."/>
            <person name="Bowen B.P."/>
            <person name="Lipzen A."/>
            <person name="Sullivan W."/>
            <person name="Andreopoulos W.B."/>
            <person name="Clum A."/>
            <person name="Lindquist E."/>
            <person name="Daum C."/>
            <person name="Northen T.R."/>
            <person name="Ramamoorthy G."/>
            <person name="Schmitz R.J."/>
            <person name="Gryganskyi A."/>
            <person name="Culley D."/>
            <person name="Magnuson J."/>
            <person name="James T.Y."/>
            <person name="O'Malley M.A."/>
            <person name="Stajich J.E."/>
            <person name="Spatafora J.W."/>
            <person name="Visel A."/>
            <person name="Grigoriev I.V."/>
        </authorList>
    </citation>
    <scope>NUCLEOTIDE SEQUENCE [LARGE SCALE GENOMIC DNA]</scope>
    <source>
        <strain evidence="2 3">NRRL Y-17943</strain>
    </source>
</reference>
<evidence type="ECO:0000256" key="1">
    <source>
        <dbReference type="SAM" id="SignalP"/>
    </source>
</evidence>
<keyword evidence="3" id="KW-1185">Reference proteome</keyword>
<gene>
    <name evidence="2" type="ORF">BD324DRAFT_617350</name>
</gene>
<feature type="chain" id="PRO_5013322232" evidence="1">
    <location>
        <begin position="20"/>
        <end position="154"/>
    </location>
</feature>
<comment type="caution">
    <text evidence="2">The sequence shown here is derived from an EMBL/GenBank/DDBJ whole genome shotgun (WGS) entry which is preliminary data.</text>
</comment>
<name>A0A1Y1US98_9TREE</name>
<organism evidence="2 3">
    <name type="scientific">Kockovaella imperatae</name>
    <dbReference type="NCBI Taxonomy" id="4999"/>
    <lineage>
        <taxon>Eukaryota</taxon>
        <taxon>Fungi</taxon>
        <taxon>Dikarya</taxon>
        <taxon>Basidiomycota</taxon>
        <taxon>Agaricomycotina</taxon>
        <taxon>Tremellomycetes</taxon>
        <taxon>Tremellales</taxon>
        <taxon>Cuniculitremaceae</taxon>
        <taxon>Kockovaella</taxon>
    </lineage>
</organism>
<dbReference type="InParanoid" id="A0A1Y1US98"/>
<sequence length="154" mass="17066">MFSIKALSIIGALVGMTAAYDERMEVKKPDGMSMQLFERAFFSACYGFEPIRTVEGPWFGPDAFFQPGDYQGKNNETIALASCTYFNDYHHPVGVTAGVAQLLGGNTTEPCPYDVCTWQYQADGTYLSGLISHAPDFGYQYNNFSTWGCFKPQA</sequence>
<protein>
    <submittedName>
        <fullName evidence="2">Uncharacterized protein</fullName>
    </submittedName>
</protein>
<dbReference type="RefSeq" id="XP_021874111.1">
    <property type="nucleotide sequence ID" value="XM_022014913.1"/>
</dbReference>
<dbReference type="AlphaFoldDB" id="A0A1Y1US98"/>
<feature type="signal peptide" evidence="1">
    <location>
        <begin position="1"/>
        <end position="19"/>
    </location>
</feature>
<evidence type="ECO:0000313" key="3">
    <source>
        <dbReference type="Proteomes" id="UP000193218"/>
    </source>
</evidence>
<dbReference type="GeneID" id="33556721"/>